<dbReference type="GO" id="GO:0005759">
    <property type="term" value="C:mitochondrial matrix"/>
    <property type="evidence" value="ECO:0007669"/>
    <property type="project" value="TreeGrafter"/>
</dbReference>
<dbReference type="Proteomes" id="UP000095023">
    <property type="component" value="Unassembled WGS sequence"/>
</dbReference>
<dbReference type="CDD" id="cd18799">
    <property type="entry name" value="SF2_C_EcoAI-like"/>
    <property type="match status" value="1"/>
</dbReference>
<organism evidence="4 5">
    <name type="scientific">Tortispora caseinolytica NRRL Y-17796</name>
    <dbReference type="NCBI Taxonomy" id="767744"/>
    <lineage>
        <taxon>Eukaryota</taxon>
        <taxon>Fungi</taxon>
        <taxon>Dikarya</taxon>
        <taxon>Ascomycota</taxon>
        <taxon>Saccharomycotina</taxon>
        <taxon>Trigonopsidomycetes</taxon>
        <taxon>Trigonopsidales</taxon>
        <taxon>Trigonopsidaceae</taxon>
        <taxon>Tortispora</taxon>
    </lineage>
</organism>
<dbReference type="GO" id="GO:0032042">
    <property type="term" value="P:mitochondrial DNA metabolic process"/>
    <property type="evidence" value="ECO:0007669"/>
    <property type="project" value="TreeGrafter"/>
</dbReference>
<evidence type="ECO:0000313" key="5">
    <source>
        <dbReference type="Proteomes" id="UP000095023"/>
    </source>
</evidence>
<evidence type="ECO:0000259" key="2">
    <source>
        <dbReference type="PROSITE" id="PS51192"/>
    </source>
</evidence>
<dbReference type="Gene3D" id="3.40.50.300">
    <property type="entry name" value="P-loop containing nucleotide triphosphate hydrolases"/>
    <property type="match status" value="2"/>
</dbReference>
<dbReference type="InterPro" id="IPR006935">
    <property type="entry name" value="Helicase/UvrB_N"/>
</dbReference>
<dbReference type="InterPro" id="IPR027417">
    <property type="entry name" value="P-loop_NTPase"/>
</dbReference>
<dbReference type="EMBL" id="KV453843">
    <property type="protein sequence ID" value="ODV88754.1"/>
    <property type="molecule type" value="Genomic_DNA"/>
</dbReference>
<dbReference type="GO" id="GO:0036121">
    <property type="term" value="F:double-stranded DNA helicase activity"/>
    <property type="evidence" value="ECO:0007669"/>
    <property type="project" value="TreeGrafter"/>
</dbReference>
<dbReference type="Pfam" id="PF04851">
    <property type="entry name" value="ResIII"/>
    <property type="match status" value="1"/>
</dbReference>
<keyword evidence="5" id="KW-1185">Reference proteome</keyword>
<keyword evidence="1" id="KW-0347">Helicase</keyword>
<protein>
    <recommendedName>
        <fullName evidence="6">P-loop containing nucleoside triphosphate hydrolase protein</fullName>
    </recommendedName>
</protein>
<reference evidence="5" key="1">
    <citation type="submission" date="2016-02" db="EMBL/GenBank/DDBJ databases">
        <title>Comparative genomics of biotechnologically important yeasts.</title>
        <authorList>
            <consortium name="DOE Joint Genome Institute"/>
            <person name="Riley R."/>
            <person name="Haridas S."/>
            <person name="Wolfe K.H."/>
            <person name="Lopes M.R."/>
            <person name="Hittinger C.T."/>
            <person name="Goker M."/>
            <person name="Salamov A."/>
            <person name="Wisecaver J."/>
            <person name="Long T.M."/>
            <person name="Aerts A.L."/>
            <person name="Barry K."/>
            <person name="Choi C."/>
            <person name="Clum A."/>
            <person name="Coughlan A.Y."/>
            <person name="Deshpande S."/>
            <person name="Douglass A.P."/>
            <person name="Hanson S.J."/>
            <person name="Klenk H.-P."/>
            <person name="Labutti K."/>
            <person name="Lapidus A."/>
            <person name="Lindquist E."/>
            <person name="Lipzen A."/>
            <person name="Meier-Kolthoff J.P."/>
            <person name="Ohm R.A."/>
            <person name="Otillar R.P."/>
            <person name="Pangilinan J."/>
            <person name="Peng Y."/>
            <person name="Rokas A."/>
            <person name="Rosa C.A."/>
            <person name="Scheuner C."/>
            <person name="Sibirny A.A."/>
            <person name="Slot J.C."/>
            <person name="Stielow J.B."/>
            <person name="Sun H."/>
            <person name="Kurtzman C.P."/>
            <person name="Blackwell M."/>
            <person name="Jeffries T.W."/>
            <person name="Grigoriev I.V."/>
        </authorList>
    </citation>
    <scope>NUCLEOTIDE SEQUENCE [LARGE SCALE GENOMIC DNA]</scope>
    <source>
        <strain evidence="5">NRRL Y-17796</strain>
    </source>
</reference>
<name>A0A1E4TAH9_9ASCO</name>
<dbReference type="SMART" id="SM00490">
    <property type="entry name" value="HELICc"/>
    <property type="match status" value="1"/>
</dbReference>
<dbReference type="AlphaFoldDB" id="A0A1E4TAH9"/>
<dbReference type="GO" id="GO:0016787">
    <property type="term" value="F:hydrolase activity"/>
    <property type="evidence" value="ECO:0007669"/>
    <property type="project" value="InterPro"/>
</dbReference>
<dbReference type="PROSITE" id="PS51194">
    <property type="entry name" value="HELICASE_CTER"/>
    <property type="match status" value="1"/>
</dbReference>
<dbReference type="GO" id="GO:0000403">
    <property type="term" value="F:Y-form DNA binding"/>
    <property type="evidence" value="ECO:0007669"/>
    <property type="project" value="TreeGrafter"/>
</dbReference>
<dbReference type="GO" id="GO:0070125">
    <property type="term" value="P:mitochondrial translational elongation"/>
    <property type="evidence" value="ECO:0007669"/>
    <property type="project" value="TreeGrafter"/>
</dbReference>
<dbReference type="SMART" id="SM00487">
    <property type="entry name" value="DEXDc"/>
    <property type="match status" value="1"/>
</dbReference>
<evidence type="ECO:0000313" key="4">
    <source>
        <dbReference type="EMBL" id="ODV88754.1"/>
    </source>
</evidence>
<keyword evidence="1" id="KW-0067">ATP-binding</keyword>
<dbReference type="InterPro" id="IPR001650">
    <property type="entry name" value="Helicase_C-like"/>
</dbReference>
<accession>A0A1E4TAH9</accession>
<evidence type="ECO:0000259" key="3">
    <source>
        <dbReference type="PROSITE" id="PS51194"/>
    </source>
</evidence>
<dbReference type="GO" id="GO:0061749">
    <property type="term" value="F:forked DNA-dependent helicase activity"/>
    <property type="evidence" value="ECO:0007669"/>
    <property type="project" value="TreeGrafter"/>
</dbReference>
<dbReference type="OrthoDB" id="16911at2759"/>
<evidence type="ECO:0008006" key="6">
    <source>
        <dbReference type="Google" id="ProtNLM"/>
    </source>
</evidence>
<dbReference type="GO" id="GO:0005524">
    <property type="term" value="F:ATP binding"/>
    <property type="evidence" value="ECO:0007669"/>
    <property type="project" value="InterPro"/>
</dbReference>
<proteinExistence type="predicted"/>
<dbReference type="Pfam" id="PF00271">
    <property type="entry name" value="Helicase_C"/>
    <property type="match status" value="1"/>
</dbReference>
<evidence type="ECO:0000256" key="1">
    <source>
        <dbReference type="ARBA" id="ARBA00022806"/>
    </source>
</evidence>
<feature type="domain" description="Helicase C-terminal" evidence="3">
    <location>
        <begin position="216"/>
        <end position="381"/>
    </location>
</feature>
<dbReference type="PROSITE" id="PS51192">
    <property type="entry name" value="HELICASE_ATP_BIND_1"/>
    <property type="match status" value="1"/>
</dbReference>
<dbReference type="SUPFAM" id="SSF52540">
    <property type="entry name" value="P-loop containing nucleoside triphosphate hydrolases"/>
    <property type="match status" value="1"/>
</dbReference>
<feature type="non-terminal residue" evidence="4">
    <location>
        <position position="1"/>
    </location>
</feature>
<keyword evidence="1" id="KW-0378">Hydrolase</keyword>
<dbReference type="PANTHER" id="PTHR47396">
    <property type="entry name" value="TYPE I RESTRICTION ENZYME ECOKI R PROTEIN"/>
    <property type="match status" value="1"/>
</dbReference>
<dbReference type="InterPro" id="IPR014001">
    <property type="entry name" value="Helicase_ATP-bd"/>
</dbReference>
<keyword evidence="1" id="KW-0547">Nucleotide-binding</keyword>
<dbReference type="PANTHER" id="PTHR47396:SF1">
    <property type="entry name" value="ATP-DEPENDENT HELICASE IRC3-RELATED"/>
    <property type="match status" value="1"/>
</dbReference>
<dbReference type="InterPro" id="IPR050742">
    <property type="entry name" value="Helicase_Restrict-Modif_Enz"/>
</dbReference>
<sequence>LRPYQEKCIDSILTAINNGTNRVGVSLATGAGKTVIFSHLIDRFTVDDPLRSQTLVLVHRKELVFQAATHCANAYPNKTIEIEMGKSHASGTADITIASIQSLSGRLEKYDPNSIKLVIVDEAHHAVAASYTSILEYLGIRHKSDSPMALVGFSATLSRHDGLKLGSVMDKIVYHRDFMTMVKEGWLAQLRILTVQLKRAAQLAELRTIGKNGDYNLQDLSAVVNTDSQVAAAVRIWLKYGAGTRKSTLVFCVDINHVIHMTEEFRKMGIDARYLTGNSNSVARQQIIEEFKEGKFPVLLNCGLFTEGTDLPNIDCLLMCRPTKSRNLLMQMLGRGLRLSPNKSDCLVIDFVAGIQTGIVSTPTLFGLDPDEVVNNLTANDLNSLAQRRKEEAEAVAAYQKEQKLKQITEVRDLILEQDLLISSGVVDSIGRTLAESRYAWVRAKPGEYILQDSLGSTTVDKSELGPMRWTLQHYVKIHVRGMTFRTDNRVIFDDIEDFEHALHASDTYAAREFTDPLLLKNAPWRKTPASAKQVDLLVK</sequence>
<gene>
    <name evidence="4" type="ORF">CANCADRAFT_16551</name>
</gene>
<feature type="non-terminal residue" evidence="4">
    <location>
        <position position="540"/>
    </location>
</feature>
<feature type="domain" description="Helicase ATP-binding" evidence="2">
    <location>
        <begin position="14"/>
        <end position="175"/>
    </location>
</feature>